<evidence type="ECO:0000313" key="5">
    <source>
        <dbReference type="EMBL" id="GAA4014853.1"/>
    </source>
</evidence>
<keyword evidence="3" id="KW-0812">Transmembrane</keyword>
<feature type="domain" description="Bacterial sugar transferase" evidence="4">
    <location>
        <begin position="235"/>
        <end position="422"/>
    </location>
</feature>
<accession>A0ABP7SQK1</accession>
<dbReference type="RefSeq" id="WP_344706449.1">
    <property type="nucleotide sequence ID" value="NZ_BAABBQ010000001.1"/>
</dbReference>
<evidence type="ECO:0000256" key="2">
    <source>
        <dbReference type="ARBA" id="ARBA00023169"/>
    </source>
</evidence>
<comment type="caution">
    <text evidence="5">The sequence shown here is derived from an EMBL/GenBank/DDBJ whole genome shotgun (WGS) entry which is preliminary data.</text>
</comment>
<feature type="transmembrane region" description="Helical" evidence="3">
    <location>
        <begin position="238"/>
        <end position="261"/>
    </location>
</feature>
<keyword evidence="2" id="KW-0270">Exopolysaccharide synthesis</keyword>
<feature type="transmembrane region" description="Helical" evidence="3">
    <location>
        <begin position="109"/>
        <end position="128"/>
    </location>
</feature>
<keyword evidence="3" id="KW-1133">Transmembrane helix</keyword>
<organism evidence="5 6">
    <name type="scientific">Sphingomonas swuensis</name>
    <dbReference type="NCBI Taxonomy" id="977800"/>
    <lineage>
        <taxon>Bacteria</taxon>
        <taxon>Pseudomonadati</taxon>
        <taxon>Pseudomonadota</taxon>
        <taxon>Alphaproteobacteria</taxon>
        <taxon>Sphingomonadales</taxon>
        <taxon>Sphingomonadaceae</taxon>
        <taxon>Sphingomonas</taxon>
    </lineage>
</organism>
<keyword evidence="3" id="KW-0472">Membrane</keyword>
<dbReference type="Proteomes" id="UP001500235">
    <property type="component" value="Unassembled WGS sequence"/>
</dbReference>
<dbReference type="PANTHER" id="PTHR30576">
    <property type="entry name" value="COLANIC BIOSYNTHESIS UDP-GLUCOSE LIPID CARRIER TRANSFERASE"/>
    <property type="match status" value="1"/>
</dbReference>
<dbReference type="Pfam" id="PF02397">
    <property type="entry name" value="Bac_transf"/>
    <property type="match status" value="1"/>
</dbReference>
<feature type="transmembrane region" description="Helical" evidence="3">
    <location>
        <begin position="46"/>
        <end position="69"/>
    </location>
</feature>
<evidence type="ECO:0000256" key="3">
    <source>
        <dbReference type="SAM" id="Phobius"/>
    </source>
</evidence>
<feature type="transmembrane region" description="Helical" evidence="3">
    <location>
        <begin position="81"/>
        <end position="103"/>
    </location>
</feature>
<reference evidence="6" key="1">
    <citation type="journal article" date="2019" name="Int. J. Syst. Evol. Microbiol.">
        <title>The Global Catalogue of Microorganisms (GCM) 10K type strain sequencing project: providing services to taxonomists for standard genome sequencing and annotation.</title>
        <authorList>
            <consortium name="The Broad Institute Genomics Platform"/>
            <consortium name="The Broad Institute Genome Sequencing Center for Infectious Disease"/>
            <person name="Wu L."/>
            <person name="Ma J."/>
        </authorList>
    </citation>
    <scope>NUCLEOTIDE SEQUENCE [LARGE SCALE GENOMIC DNA]</scope>
    <source>
        <strain evidence="6">JCM 17563</strain>
    </source>
</reference>
<dbReference type="InterPro" id="IPR003362">
    <property type="entry name" value="Bact_transf"/>
</dbReference>
<keyword evidence="5" id="KW-0808">Transferase</keyword>
<dbReference type="PANTHER" id="PTHR30576:SF0">
    <property type="entry name" value="UNDECAPRENYL-PHOSPHATE N-ACETYLGALACTOSAMINYL 1-PHOSPHATE TRANSFERASE-RELATED"/>
    <property type="match status" value="1"/>
</dbReference>
<dbReference type="GO" id="GO:0016740">
    <property type="term" value="F:transferase activity"/>
    <property type="evidence" value="ECO:0007669"/>
    <property type="project" value="UniProtKB-KW"/>
</dbReference>
<dbReference type="EMBL" id="BAABBQ010000001">
    <property type="protein sequence ID" value="GAA4014853.1"/>
    <property type="molecule type" value="Genomic_DNA"/>
</dbReference>
<evidence type="ECO:0000313" key="6">
    <source>
        <dbReference type="Proteomes" id="UP001500235"/>
    </source>
</evidence>
<proteinExistence type="inferred from homology"/>
<comment type="similarity">
    <text evidence="1">Belongs to the bacterial sugar transferase family.</text>
</comment>
<sequence>MFQLTPVQRVARGGWLVRRRVQLLGAFLLAGVGPLAWRLLFTPEAIYISTFNAFYANLVAIVLTMWLRLSVEPYPGIRSSTVILPTAAAAHGLVLAFFFFTRLPYDRTTFVAGFLIHVLWFYAIYFLVQRRLVLQIGVVPIGEWKKLIDLPNVSWIRLERPSMELASRCDAVVADFAADLPPLWESFLADAALAGMIVYQVKPLQESLTGRVEIDHLSENSFGSLVPARGYFTFKTALDFLVALAVLPLLLPIMAIAALAIKLDDGGPVLFVQRRIGHRGEAIRVVKFRTMRAGPAPKAADARAAAMTGDLDPRITRVGAFLRKTRIDELPQVWNILKAEMSWIGPRPEAEVLSHWYVGEIPFYRYRHVVKPGISGWAQTNQGHVAEVEEIHQKLQYDFYYIKYFSPWLDVLIVFKTLRTMMTGFGAR</sequence>
<gene>
    <name evidence="5" type="ORF">GCM10022280_11770</name>
</gene>
<evidence type="ECO:0000259" key="4">
    <source>
        <dbReference type="Pfam" id="PF02397"/>
    </source>
</evidence>
<name>A0ABP7SQK1_9SPHN</name>
<feature type="transmembrane region" description="Helical" evidence="3">
    <location>
        <begin position="21"/>
        <end position="40"/>
    </location>
</feature>
<keyword evidence="6" id="KW-1185">Reference proteome</keyword>
<evidence type="ECO:0000256" key="1">
    <source>
        <dbReference type="ARBA" id="ARBA00006464"/>
    </source>
</evidence>
<protein>
    <submittedName>
        <fullName evidence="5">Sugar transferase</fullName>
    </submittedName>
</protein>